<organism evidence="1 2">
    <name type="scientific">Candidatus Faeciplasma pullistercoris</name>
    <dbReference type="NCBI Taxonomy" id="2840800"/>
    <lineage>
        <taxon>Bacteria</taxon>
        <taxon>Bacillati</taxon>
        <taxon>Bacillota</taxon>
        <taxon>Clostridia</taxon>
        <taxon>Eubacteriales</taxon>
        <taxon>Oscillospiraceae</taxon>
        <taxon>Oscillospiraceae incertae sedis</taxon>
        <taxon>Candidatus Faeciplasma</taxon>
    </lineage>
</organism>
<evidence type="ECO:0000313" key="1">
    <source>
        <dbReference type="EMBL" id="HIT59458.1"/>
    </source>
</evidence>
<dbReference type="GO" id="GO:0003677">
    <property type="term" value="F:DNA binding"/>
    <property type="evidence" value="ECO:0007669"/>
    <property type="project" value="UniProtKB-KW"/>
</dbReference>
<gene>
    <name evidence="1" type="ORF">IAC39_07100</name>
</gene>
<accession>A0A9D1GU14</accession>
<comment type="caution">
    <text evidence="1">The sequence shown here is derived from an EMBL/GenBank/DDBJ whole genome shotgun (WGS) entry which is preliminary data.</text>
</comment>
<reference evidence="1" key="2">
    <citation type="journal article" date="2021" name="PeerJ">
        <title>Extensive microbial diversity within the chicken gut microbiome revealed by metagenomics and culture.</title>
        <authorList>
            <person name="Gilroy R."/>
            <person name="Ravi A."/>
            <person name="Getino M."/>
            <person name="Pursley I."/>
            <person name="Horton D.L."/>
            <person name="Alikhan N.F."/>
            <person name="Baker D."/>
            <person name="Gharbi K."/>
            <person name="Hall N."/>
            <person name="Watson M."/>
            <person name="Adriaenssens E.M."/>
            <person name="Foster-Nyarko E."/>
            <person name="Jarju S."/>
            <person name="Secka A."/>
            <person name="Antonio M."/>
            <person name="Oren A."/>
            <person name="Chaudhuri R.R."/>
            <person name="La Ragione R."/>
            <person name="Hildebrand F."/>
            <person name="Pallen M.J."/>
        </authorList>
    </citation>
    <scope>NUCLEOTIDE SEQUENCE</scope>
    <source>
        <strain evidence="1">CHK33-4379</strain>
    </source>
</reference>
<name>A0A9D1GU14_9FIRM</name>
<proteinExistence type="predicted"/>
<dbReference type="Proteomes" id="UP000824136">
    <property type="component" value="Unassembled WGS sequence"/>
</dbReference>
<evidence type="ECO:0000313" key="2">
    <source>
        <dbReference type="Proteomes" id="UP000824136"/>
    </source>
</evidence>
<sequence length="52" mass="6086">MENYMTVKETAAKWKITERQVQILCKTNRIQGAIQVSRIWLIPSNALKPTRQ</sequence>
<dbReference type="EMBL" id="DVLL01000022">
    <property type="protein sequence ID" value="HIT59458.1"/>
    <property type="molecule type" value="Genomic_DNA"/>
</dbReference>
<protein>
    <submittedName>
        <fullName evidence="1">DNA-binding protein</fullName>
    </submittedName>
</protein>
<keyword evidence="1" id="KW-0238">DNA-binding</keyword>
<dbReference type="AlphaFoldDB" id="A0A9D1GU14"/>
<reference evidence="1" key="1">
    <citation type="submission" date="2020-10" db="EMBL/GenBank/DDBJ databases">
        <authorList>
            <person name="Gilroy R."/>
        </authorList>
    </citation>
    <scope>NUCLEOTIDE SEQUENCE</scope>
    <source>
        <strain evidence="1">CHK33-4379</strain>
    </source>
</reference>